<evidence type="ECO:0000256" key="3">
    <source>
        <dbReference type="ARBA" id="ARBA00012737"/>
    </source>
</evidence>
<accession>A0A445N084</accession>
<feature type="binding site" evidence="9">
    <location>
        <begin position="359"/>
        <end position="360"/>
    </location>
    <ligand>
        <name>ATP</name>
        <dbReference type="ChEBI" id="CHEBI:30616"/>
    </ligand>
</feature>
<name>A0A445N084_9BACT</name>
<gene>
    <name evidence="12" type="ORF">PITCH_A400046</name>
</gene>
<evidence type="ECO:0000256" key="9">
    <source>
        <dbReference type="PIRSR" id="PIRSR001589-2"/>
    </source>
</evidence>
<dbReference type="NCBIfam" id="TIGR01536">
    <property type="entry name" value="asn_synth_AEB"/>
    <property type="match status" value="1"/>
</dbReference>
<comment type="catalytic activity">
    <reaction evidence="7">
        <text>L-aspartate + L-glutamine + ATP + H2O = L-asparagine + L-glutamate + AMP + diphosphate + H(+)</text>
        <dbReference type="Rhea" id="RHEA:12228"/>
        <dbReference type="ChEBI" id="CHEBI:15377"/>
        <dbReference type="ChEBI" id="CHEBI:15378"/>
        <dbReference type="ChEBI" id="CHEBI:29985"/>
        <dbReference type="ChEBI" id="CHEBI:29991"/>
        <dbReference type="ChEBI" id="CHEBI:30616"/>
        <dbReference type="ChEBI" id="CHEBI:33019"/>
        <dbReference type="ChEBI" id="CHEBI:58048"/>
        <dbReference type="ChEBI" id="CHEBI:58359"/>
        <dbReference type="ChEBI" id="CHEBI:456215"/>
        <dbReference type="EC" id="6.3.5.4"/>
    </reaction>
</comment>
<dbReference type="Pfam" id="PF00733">
    <property type="entry name" value="Asn_synthase"/>
    <property type="match status" value="1"/>
</dbReference>
<dbReference type="PIRSF" id="PIRSF001589">
    <property type="entry name" value="Asn_synthetase_glu-h"/>
    <property type="match status" value="1"/>
</dbReference>
<dbReference type="AlphaFoldDB" id="A0A445N084"/>
<keyword evidence="8" id="KW-0061">Asparagine biosynthesis</keyword>
<dbReference type="EMBL" id="OJIN01000182">
    <property type="protein sequence ID" value="SPD75011.1"/>
    <property type="molecule type" value="Genomic_DNA"/>
</dbReference>
<dbReference type="InterPro" id="IPR033738">
    <property type="entry name" value="AsnB_N"/>
</dbReference>
<evidence type="ECO:0000313" key="12">
    <source>
        <dbReference type="EMBL" id="SPD75011.1"/>
    </source>
</evidence>
<feature type="site" description="Important for beta-aspartyl-AMP intermediate formation" evidence="10">
    <location>
        <position position="361"/>
    </location>
</feature>
<dbReference type="EC" id="6.3.5.4" evidence="3"/>
<keyword evidence="6 8" id="KW-0315">Glutamine amidotransferase</keyword>
<keyword evidence="8" id="KW-0028">Amino-acid biosynthesis</keyword>
<dbReference type="SUPFAM" id="SSF52402">
    <property type="entry name" value="Adenine nucleotide alpha hydrolases-like"/>
    <property type="match status" value="1"/>
</dbReference>
<evidence type="ECO:0000256" key="1">
    <source>
        <dbReference type="ARBA" id="ARBA00005187"/>
    </source>
</evidence>
<dbReference type="PROSITE" id="PS51278">
    <property type="entry name" value="GATASE_TYPE_2"/>
    <property type="match status" value="1"/>
</dbReference>
<dbReference type="InterPro" id="IPR017932">
    <property type="entry name" value="GATase_2_dom"/>
</dbReference>
<dbReference type="GO" id="GO:0006529">
    <property type="term" value="P:asparagine biosynthetic process"/>
    <property type="evidence" value="ECO:0007669"/>
    <property type="project" value="UniProtKB-KW"/>
</dbReference>
<protein>
    <recommendedName>
        <fullName evidence="3">asparagine synthase (glutamine-hydrolyzing)</fullName>
        <ecNumber evidence="3">6.3.5.4</ecNumber>
    </recommendedName>
</protein>
<evidence type="ECO:0000256" key="2">
    <source>
        <dbReference type="ARBA" id="ARBA00005752"/>
    </source>
</evidence>
<evidence type="ECO:0000256" key="5">
    <source>
        <dbReference type="ARBA" id="ARBA00022840"/>
    </source>
</evidence>
<feature type="binding site" evidence="9">
    <location>
        <position position="100"/>
    </location>
    <ligand>
        <name>L-glutamine</name>
        <dbReference type="ChEBI" id="CHEBI:58359"/>
    </ligand>
</feature>
<feature type="binding site" evidence="9">
    <location>
        <position position="287"/>
    </location>
    <ligand>
        <name>ATP</name>
        <dbReference type="ChEBI" id="CHEBI:30616"/>
    </ligand>
</feature>
<reference evidence="12" key="1">
    <citation type="submission" date="2018-01" db="EMBL/GenBank/DDBJ databases">
        <authorList>
            <person name="Regsiter A."/>
            <person name="William W."/>
        </authorList>
    </citation>
    <scope>NUCLEOTIDE SEQUENCE</scope>
    <source>
        <strain evidence="12">TRIP AH-1</strain>
    </source>
</reference>
<dbReference type="GO" id="GO:0004066">
    <property type="term" value="F:asparagine synthase (glutamine-hydrolyzing) activity"/>
    <property type="evidence" value="ECO:0007669"/>
    <property type="project" value="UniProtKB-EC"/>
</dbReference>
<evidence type="ECO:0000256" key="7">
    <source>
        <dbReference type="ARBA" id="ARBA00048741"/>
    </source>
</evidence>
<dbReference type="CDD" id="cd01991">
    <property type="entry name" value="Asn_synthase_B_C"/>
    <property type="match status" value="1"/>
</dbReference>
<dbReference type="PANTHER" id="PTHR43284:SF1">
    <property type="entry name" value="ASPARAGINE SYNTHETASE"/>
    <property type="match status" value="1"/>
</dbReference>
<evidence type="ECO:0000256" key="8">
    <source>
        <dbReference type="PIRSR" id="PIRSR001589-1"/>
    </source>
</evidence>
<keyword evidence="4 9" id="KW-0547">Nucleotide-binding</keyword>
<sequence length="628" mass="72154">MCGIAGRFNYKSAKPVERTLIQAMCNQMIHRGPDSEGIYIEDSVGIGMRRLSIIDVSGGDQPITNETESIWVICNGEIYNFQSLRKELEERGHSFKTKSDTEVIVHAYEEYGLECTKYFRGMFAFAIWDKVRRRLFLARDRLGQKPIYYHDRNGTFWFCSEMKSMLEDREIEQSVNLTALDYFFAFQYIPSPYTIFEGIQKLLPGHQIVVENGSVSVTQYWALNNLCVCRSEGEYIEKIRTLALEAVKLRLISDVPLGAFLSGGIDSSIIVGLMTKASNSQVKTFSIGFEEEEFNELTYARMISEKYGTDHNEFVVSADVVDLAQRLVQHFGEPFGDSSAIPTYYVSKMTRSKVTVALSGDAGDELFAGYSKYPILAKKNRFSPAIKMINQFLKGTLSSLNPSFVQPESFIRRACLSLLEKVYSVEERDYVWMIYLDTYFKGKLYSRALRENIWEDPCRKYYEKELGKSINSGVLDRILFADIHNYLPDDLNTKVDITSMANSLEVRSPFMDHKFVEFAASIPSHYKVKDGSTKWLLKKAFADILPDEIRNRKKMGFAIPIDKWFRTDLKSLFEGAVLGTSSRWLTEHFNLGFISHLFDAHQQCRANHGSKLWLILNYFLWHEAFMGN</sequence>
<dbReference type="InterPro" id="IPR051786">
    <property type="entry name" value="ASN_synthetase/amidase"/>
</dbReference>
<dbReference type="PANTHER" id="PTHR43284">
    <property type="entry name" value="ASPARAGINE SYNTHETASE (GLUTAMINE-HYDROLYZING)"/>
    <property type="match status" value="1"/>
</dbReference>
<keyword evidence="5 9" id="KW-0067">ATP-binding</keyword>
<keyword evidence="12" id="KW-0436">Ligase</keyword>
<dbReference type="Pfam" id="PF13537">
    <property type="entry name" value="GATase_7"/>
    <property type="match status" value="1"/>
</dbReference>
<dbReference type="InterPro" id="IPR001962">
    <property type="entry name" value="Asn_synthase"/>
</dbReference>
<organism evidence="12">
    <name type="scientific">uncultured Desulfobacterium sp</name>
    <dbReference type="NCBI Taxonomy" id="201089"/>
    <lineage>
        <taxon>Bacteria</taxon>
        <taxon>Pseudomonadati</taxon>
        <taxon>Thermodesulfobacteriota</taxon>
        <taxon>Desulfobacteria</taxon>
        <taxon>Desulfobacterales</taxon>
        <taxon>Desulfobacteriaceae</taxon>
        <taxon>Desulfobacterium</taxon>
        <taxon>environmental samples</taxon>
    </lineage>
</organism>
<proteinExistence type="inferred from homology"/>
<comment type="pathway">
    <text evidence="1">Amino-acid biosynthesis; L-asparagine biosynthesis; L-asparagine from L-aspartate (L-Gln route): step 1/1.</text>
</comment>
<feature type="active site" description="For GATase activity" evidence="8">
    <location>
        <position position="2"/>
    </location>
</feature>
<evidence type="ECO:0000256" key="6">
    <source>
        <dbReference type="ARBA" id="ARBA00022962"/>
    </source>
</evidence>
<evidence type="ECO:0000256" key="10">
    <source>
        <dbReference type="PIRSR" id="PIRSR001589-3"/>
    </source>
</evidence>
<dbReference type="GO" id="GO:0005829">
    <property type="term" value="C:cytosol"/>
    <property type="evidence" value="ECO:0007669"/>
    <property type="project" value="TreeGrafter"/>
</dbReference>
<comment type="similarity">
    <text evidence="2">Belongs to the asparagine synthetase family.</text>
</comment>
<dbReference type="CDD" id="cd00712">
    <property type="entry name" value="AsnB"/>
    <property type="match status" value="1"/>
</dbReference>
<dbReference type="Gene3D" id="3.40.50.620">
    <property type="entry name" value="HUPs"/>
    <property type="match status" value="1"/>
</dbReference>
<dbReference type="GO" id="GO:0005524">
    <property type="term" value="F:ATP binding"/>
    <property type="evidence" value="ECO:0007669"/>
    <property type="project" value="UniProtKB-KW"/>
</dbReference>
<feature type="domain" description="Glutamine amidotransferase type-2" evidence="11">
    <location>
        <begin position="2"/>
        <end position="213"/>
    </location>
</feature>
<dbReference type="InterPro" id="IPR014729">
    <property type="entry name" value="Rossmann-like_a/b/a_fold"/>
</dbReference>
<evidence type="ECO:0000256" key="4">
    <source>
        <dbReference type="ARBA" id="ARBA00022741"/>
    </source>
</evidence>
<dbReference type="Gene3D" id="3.60.20.10">
    <property type="entry name" value="Glutamine Phosphoribosylpyrophosphate, subunit 1, domain 1"/>
    <property type="match status" value="1"/>
</dbReference>
<dbReference type="SUPFAM" id="SSF56235">
    <property type="entry name" value="N-terminal nucleophile aminohydrolases (Ntn hydrolases)"/>
    <property type="match status" value="1"/>
</dbReference>
<evidence type="ECO:0000259" key="11">
    <source>
        <dbReference type="PROSITE" id="PS51278"/>
    </source>
</evidence>
<dbReference type="InterPro" id="IPR006426">
    <property type="entry name" value="Asn_synth_AEB"/>
</dbReference>
<dbReference type="InterPro" id="IPR029055">
    <property type="entry name" value="Ntn_hydrolases_N"/>
</dbReference>